<sequence>MLKKLCIILILPIVLATVFYAYIQHCPPESIRLTDYVSNPVDIIRDSDSVPHIYAENIYDACYGIGYATGQDRLWQIDAYRRIATGRLSEILGEKALNIDIFMRNVKVPQMARRDIESASPQAIKAFNSFAAGINAAAKSQWLPIEYYLTRSSWEDLSITDIQANIHLMSIGLGKAWGNDILKHQLLDLIGIEIEWLITSDSQYLNPNVFIISENELPEELRSENIQLQKIKLQENLDVNIENDDTPAGSNAWAVSGKHTKSGKPIVANDPHLSLTIPSMWYMHHIYLPNNTFSGMLPIGSPFMSIGRSNDFAWTSTSMKTDDVDVYIEKIFGDEYLYGDKYFKLKQFEEVIKIKGKEPRKYVFKETIHGPLLEYSMMGVKKLHPAVPIFNSTNLSYCFINHYLVDRTMDFILDFMNAKNILDVRESVWKSTATRIAMIIASKSGDLYYQSTSQIPIRRVKGDRPLAGWLINNTWDGFIPSKEMPYSINPEKGFIVNANNFIVPKNYKYHDSLGQYYSTGRAERITEILQEKISKGHKFTSNDMIEMFQDELDYFARDSLPHMLSMLKVPENYTSEVQSMKNWDFKLSRNSHGGAIWAVWIKQIAINLVKDKIPKEKLQSFLKSVIMQLNLPKIFKPNYPSIERICDNKSTEKVENCSDLVSQAFIEACDIVYGRNWQDLHIAQLKHLPFSDVPILKRMFERYKPVGGTYSTIHSMQYNWAEDHFMAHNGPGAKFVADLGDDEETYWSIQSGVSGNVFSRFYDNLLEEFDYGKLEKFTFSKERKV</sequence>
<dbReference type="PIRSF" id="PIRSF001227">
    <property type="entry name" value="Pen_acylase"/>
    <property type="match status" value="1"/>
</dbReference>
<proteinExistence type="inferred from homology"/>
<dbReference type="Gene3D" id="1.10.439.10">
    <property type="entry name" value="Penicillin Amidohydrolase, domain 1"/>
    <property type="match status" value="1"/>
</dbReference>
<evidence type="ECO:0008006" key="7">
    <source>
        <dbReference type="Google" id="ProtNLM"/>
    </source>
</evidence>
<dbReference type="PANTHER" id="PTHR34218">
    <property type="entry name" value="PEPTIDASE S45 PENICILLIN AMIDASE"/>
    <property type="match status" value="1"/>
</dbReference>
<keyword evidence="4" id="KW-0732">Signal</keyword>
<name>A0A1R2CYU3_9CILI</name>
<evidence type="ECO:0000256" key="1">
    <source>
        <dbReference type="ARBA" id="ARBA00006586"/>
    </source>
</evidence>
<dbReference type="InterPro" id="IPR043146">
    <property type="entry name" value="Penicillin_amidase_N_B-knob"/>
</dbReference>
<dbReference type="SUPFAM" id="SSF56235">
    <property type="entry name" value="N-terminal nucleophile aminohydrolases (Ntn hydrolases)"/>
    <property type="match status" value="1"/>
</dbReference>
<dbReference type="OrthoDB" id="330152at2759"/>
<dbReference type="GO" id="GO:0017000">
    <property type="term" value="P:antibiotic biosynthetic process"/>
    <property type="evidence" value="ECO:0007669"/>
    <property type="project" value="InterPro"/>
</dbReference>
<organism evidence="5 6">
    <name type="scientific">Stentor coeruleus</name>
    <dbReference type="NCBI Taxonomy" id="5963"/>
    <lineage>
        <taxon>Eukaryota</taxon>
        <taxon>Sar</taxon>
        <taxon>Alveolata</taxon>
        <taxon>Ciliophora</taxon>
        <taxon>Postciliodesmatophora</taxon>
        <taxon>Heterotrichea</taxon>
        <taxon>Heterotrichida</taxon>
        <taxon>Stentoridae</taxon>
        <taxon>Stentor</taxon>
    </lineage>
</organism>
<dbReference type="Gene3D" id="3.60.20.10">
    <property type="entry name" value="Glutamine Phosphoribosylpyrophosphate, subunit 1, domain 1"/>
    <property type="match status" value="1"/>
</dbReference>
<evidence type="ECO:0000256" key="2">
    <source>
        <dbReference type="ARBA" id="ARBA00022801"/>
    </source>
</evidence>
<dbReference type="InterPro" id="IPR029055">
    <property type="entry name" value="Ntn_hydrolases_N"/>
</dbReference>
<dbReference type="EMBL" id="MPUH01000030">
    <property type="protein sequence ID" value="OMJ94172.1"/>
    <property type="molecule type" value="Genomic_DNA"/>
</dbReference>
<gene>
    <name evidence="5" type="ORF">SteCoe_2653</name>
</gene>
<evidence type="ECO:0000256" key="4">
    <source>
        <dbReference type="SAM" id="SignalP"/>
    </source>
</evidence>
<dbReference type="Pfam" id="PF01804">
    <property type="entry name" value="Penicil_amidase"/>
    <property type="match status" value="1"/>
</dbReference>
<dbReference type="AlphaFoldDB" id="A0A1R2CYU3"/>
<dbReference type="InterPro" id="IPR014395">
    <property type="entry name" value="Pen/GL7ACA/AHL_acylase"/>
</dbReference>
<dbReference type="GO" id="GO:0016811">
    <property type="term" value="F:hydrolase activity, acting on carbon-nitrogen (but not peptide) bonds, in linear amides"/>
    <property type="evidence" value="ECO:0007669"/>
    <property type="project" value="InterPro"/>
</dbReference>
<dbReference type="CDD" id="cd03747">
    <property type="entry name" value="Ntn_PGA_like"/>
    <property type="match status" value="1"/>
</dbReference>
<feature type="chain" id="PRO_5013294640" description="Penicillin amidase" evidence="4">
    <location>
        <begin position="17"/>
        <end position="785"/>
    </location>
</feature>
<accession>A0A1R2CYU3</accession>
<dbReference type="InterPro" id="IPR043147">
    <property type="entry name" value="Penicillin_amidase_A-knob"/>
</dbReference>
<evidence type="ECO:0000313" key="5">
    <source>
        <dbReference type="EMBL" id="OMJ94172.1"/>
    </source>
</evidence>
<keyword evidence="2" id="KW-0378">Hydrolase</keyword>
<protein>
    <recommendedName>
        <fullName evidence="7">Penicillin amidase</fullName>
    </recommendedName>
</protein>
<dbReference type="InterPro" id="IPR023343">
    <property type="entry name" value="Penicillin_amidase_dom1"/>
</dbReference>
<evidence type="ECO:0000256" key="3">
    <source>
        <dbReference type="ARBA" id="ARBA00023145"/>
    </source>
</evidence>
<feature type="signal peptide" evidence="4">
    <location>
        <begin position="1"/>
        <end position="16"/>
    </location>
</feature>
<dbReference type="Gene3D" id="1.10.1400.10">
    <property type="match status" value="1"/>
</dbReference>
<keyword evidence="3" id="KW-0865">Zymogen</keyword>
<reference evidence="5 6" key="1">
    <citation type="submission" date="2016-11" db="EMBL/GenBank/DDBJ databases">
        <title>The macronuclear genome of Stentor coeruleus: a giant cell with tiny introns.</title>
        <authorList>
            <person name="Slabodnick M."/>
            <person name="Ruby J.G."/>
            <person name="Reiff S.B."/>
            <person name="Swart E.C."/>
            <person name="Gosai S."/>
            <person name="Prabakaran S."/>
            <person name="Witkowska E."/>
            <person name="Larue G.E."/>
            <person name="Fisher S."/>
            <person name="Freeman R.M."/>
            <person name="Gunawardena J."/>
            <person name="Chu W."/>
            <person name="Stover N.A."/>
            <person name="Gregory B.D."/>
            <person name="Nowacki M."/>
            <person name="Derisi J."/>
            <person name="Roy S.W."/>
            <person name="Marshall W.F."/>
            <person name="Sood P."/>
        </authorList>
    </citation>
    <scope>NUCLEOTIDE SEQUENCE [LARGE SCALE GENOMIC DNA]</scope>
    <source>
        <strain evidence="5">WM001</strain>
    </source>
</reference>
<keyword evidence="6" id="KW-1185">Reference proteome</keyword>
<comment type="similarity">
    <text evidence="1">Belongs to the peptidase S45 family.</text>
</comment>
<dbReference type="InterPro" id="IPR002692">
    <property type="entry name" value="S45"/>
</dbReference>
<evidence type="ECO:0000313" key="6">
    <source>
        <dbReference type="Proteomes" id="UP000187209"/>
    </source>
</evidence>
<dbReference type="PANTHER" id="PTHR34218:SF4">
    <property type="entry name" value="ACYL-HOMOSERINE LACTONE ACYLASE QUIP"/>
    <property type="match status" value="1"/>
</dbReference>
<dbReference type="Gene3D" id="2.30.120.10">
    <property type="match status" value="1"/>
</dbReference>
<dbReference type="Proteomes" id="UP000187209">
    <property type="component" value="Unassembled WGS sequence"/>
</dbReference>
<comment type="caution">
    <text evidence="5">The sequence shown here is derived from an EMBL/GenBank/DDBJ whole genome shotgun (WGS) entry which is preliminary data.</text>
</comment>